<geneLocation type="mitochondrion" evidence="10"/>
<keyword evidence="4 9" id="KW-0812">Transmembrane</keyword>
<evidence type="ECO:0000256" key="3">
    <source>
        <dbReference type="ARBA" id="ARBA00022448"/>
    </source>
</evidence>
<evidence type="ECO:0000256" key="6">
    <source>
        <dbReference type="ARBA" id="ARBA00022989"/>
    </source>
</evidence>
<proteinExistence type="inferred from homology"/>
<dbReference type="GO" id="GO:0016651">
    <property type="term" value="F:oxidoreductase activity, acting on NAD(P)H"/>
    <property type="evidence" value="ECO:0007669"/>
    <property type="project" value="InterPro"/>
</dbReference>
<accession>A0A101M456</accession>
<evidence type="ECO:0000256" key="5">
    <source>
        <dbReference type="ARBA" id="ARBA00022967"/>
    </source>
</evidence>
<protein>
    <submittedName>
        <fullName evidence="10">NADH dehydrogenase subunit 4L</fullName>
    </submittedName>
</protein>
<keyword evidence="10" id="KW-0496">Mitochondrion</keyword>
<keyword evidence="5" id="KW-1278">Translocase</keyword>
<dbReference type="NCBIfam" id="NF004323">
    <property type="entry name" value="PRK05715.1-5"/>
    <property type="match status" value="1"/>
</dbReference>
<keyword evidence="7" id="KW-0520">NAD</keyword>
<organism evidence="10">
    <name type="scientific">Picea glauca</name>
    <name type="common">White spruce</name>
    <name type="synonym">Pinus glauca</name>
    <dbReference type="NCBI Taxonomy" id="3330"/>
    <lineage>
        <taxon>Eukaryota</taxon>
        <taxon>Viridiplantae</taxon>
        <taxon>Streptophyta</taxon>
        <taxon>Embryophyta</taxon>
        <taxon>Tracheophyta</taxon>
        <taxon>Spermatophyta</taxon>
        <taxon>Pinopsida</taxon>
        <taxon>Pinidae</taxon>
        <taxon>Conifers I</taxon>
        <taxon>Pinales</taxon>
        <taxon>Pinaceae</taxon>
        <taxon>Picea</taxon>
    </lineage>
</organism>
<evidence type="ECO:0000256" key="9">
    <source>
        <dbReference type="SAM" id="Phobius"/>
    </source>
</evidence>
<feature type="transmembrane region" description="Helical" evidence="9">
    <location>
        <begin position="58"/>
        <end position="82"/>
    </location>
</feature>
<evidence type="ECO:0000256" key="1">
    <source>
        <dbReference type="ARBA" id="ARBA00004141"/>
    </source>
</evidence>
<sequence length="165" mass="18473">MDLVKYSTFPMIISLSGIRGIFPNRRNITIMSMPIESMLLAVNSNLSVFPVYPDDMMGQLFALSVLTVAAAESAIGSAIPVITFRIRRTIAVESINRMKGRAALIIILLVRKKKLLVPRFLSHTVEPAFASSDRRTNTKKYTPPTQVHIQKFPLHWLPPTQPTVN</sequence>
<dbReference type="HAMAP" id="MF_01456">
    <property type="entry name" value="NDH1_NuoK"/>
    <property type="match status" value="1"/>
</dbReference>
<evidence type="ECO:0000256" key="4">
    <source>
        <dbReference type="ARBA" id="ARBA00022692"/>
    </source>
</evidence>
<comment type="similarity">
    <text evidence="2">Belongs to the complex I subunit 4L family.</text>
</comment>
<comment type="caution">
    <text evidence="10">The sequence shown here is derived from an EMBL/GenBank/DDBJ whole genome shotgun (WGS) entry which is preliminary data.</text>
</comment>
<evidence type="ECO:0000256" key="8">
    <source>
        <dbReference type="ARBA" id="ARBA00023136"/>
    </source>
</evidence>
<dbReference type="PANTHER" id="PTHR11434:SF21">
    <property type="entry name" value="NADH DEHYDROGENASE SUBUNIT 4L-RELATED"/>
    <property type="match status" value="1"/>
</dbReference>
<evidence type="ECO:0000313" key="10">
    <source>
        <dbReference type="EMBL" id="KUM50609.1"/>
    </source>
</evidence>
<evidence type="ECO:0000256" key="7">
    <source>
        <dbReference type="ARBA" id="ARBA00023027"/>
    </source>
</evidence>
<dbReference type="GO" id="GO:0030964">
    <property type="term" value="C:NADH dehydrogenase complex"/>
    <property type="evidence" value="ECO:0007669"/>
    <property type="project" value="TreeGrafter"/>
</dbReference>
<dbReference type="AlphaFoldDB" id="A0A101M456"/>
<reference evidence="10" key="1">
    <citation type="journal article" date="2015" name="Genome Biol. Evol.">
        <title>Organellar Genomes of White Spruce (Picea glauca): Assembly and Annotation.</title>
        <authorList>
            <person name="Jackman S.D."/>
            <person name="Warren R.L."/>
            <person name="Gibb E.A."/>
            <person name="Vandervalk B.P."/>
            <person name="Mohamadi H."/>
            <person name="Chu J."/>
            <person name="Raymond A."/>
            <person name="Pleasance S."/>
            <person name="Coope R."/>
            <person name="Wildung M.R."/>
            <person name="Ritland C.E."/>
            <person name="Bousquet J."/>
            <person name="Jones S.J."/>
            <person name="Bohlmann J."/>
            <person name="Birol I."/>
        </authorList>
    </citation>
    <scope>NUCLEOTIDE SEQUENCE [LARGE SCALE GENOMIC DNA]</scope>
    <source>
        <tissue evidence="10">Flushing bud</tissue>
    </source>
</reference>
<keyword evidence="3" id="KW-0813">Transport</keyword>
<name>A0A101M456_PICGL</name>
<dbReference type="GO" id="GO:0042773">
    <property type="term" value="P:ATP synthesis coupled electron transport"/>
    <property type="evidence" value="ECO:0007669"/>
    <property type="project" value="InterPro"/>
</dbReference>
<gene>
    <name evidence="10" type="primary">nad4L</name>
    <name evidence="10" type="ORF">ABT39_MTgene453</name>
</gene>
<dbReference type="EMBL" id="LKAM01000001">
    <property type="protein sequence ID" value="KUM50609.1"/>
    <property type="molecule type" value="Genomic_DNA"/>
</dbReference>
<dbReference type="InterPro" id="IPR001133">
    <property type="entry name" value="NADH_UbQ_OxRdtase_chain4L/K"/>
</dbReference>
<comment type="subcellular location">
    <subcellularLocation>
        <location evidence="1">Membrane</location>
        <topology evidence="1">Multi-pass membrane protein</topology>
    </subcellularLocation>
</comment>
<evidence type="ECO:0000256" key="2">
    <source>
        <dbReference type="ARBA" id="ARBA00010519"/>
    </source>
</evidence>
<dbReference type="Pfam" id="PF00420">
    <property type="entry name" value="Oxidored_q2"/>
    <property type="match status" value="1"/>
</dbReference>
<dbReference type="PANTHER" id="PTHR11434">
    <property type="entry name" value="NADH-UBIQUINONE OXIDOREDUCTASE SUBUNIT ND4L"/>
    <property type="match status" value="1"/>
</dbReference>
<dbReference type="Gene3D" id="1.10.287.3510">
    <property type="match status" value="1"/>
</dbReference>
<keyword evidence="8 9" id="KW-0472">Membrane</keyword>
<keyword evidence="6 9" id="KW-1133">Transmembrane helix</keyword>
<dbReference type="InterPro" id="IPR039428">
    <property type="entry name" value="NUOK/Mnh_C1-like"/>
</dbReference>